<organism evidence="2 3">
    <name type="scientific">Flavobacterium agricola</name>
    <dbReference type="NCBI Taxonomy" id="2870839"/>
    <lineage>
        <taxon>Bacteria</taxon>
        <taxon>Pseudomonadati</taxon>
        <taxon>Bacteroidota</taxon>
        <taxon>Flavobacteriia</taxon>
        <taxon>Flavobacteriales</taxon>
        <taxon>Flavobacteriaceae</taxon>
        <taxon>Flavobacterium</taxon>
    </lineage>
</organism>
<dbReference type="InterPro" id="IPR018247">
    <property type="entry name" value="EF_Hand_1_Ca_BS"/>
</dbReference>
<keyword evidence="3" id="KW-1185">Reference proteome</keyword>
<keyword evidence="1" id="KW-0732">Signal</keyword>
<protein>
    <recommendedName>
        <fullName evidence="4">EF-hand domain-containing protein</fullName>
    </recommendedName>
</protein>
<gene>
    <name evidence="2" type="ORF">K5I29_01135</name>
</gene>
<evidence type="ECO:0008006" key="4">
    <source>
        <dbReference type="Google" id="ProtNLM"/>
    </source>
</evidence>
<dbReference type="Proteomes" id="UP001163328">
    <property type="component" value="Chromosome"/>
</dbReference>
<evidence type="ECO:0000256" key="1">
    <source>
        <dbReference type="SAM" id="SignalP"/>
    </source>
</evidence>
<accession>A0ABY6LZV9</accession>
<reference evidence="2" key="1">
    <citation type="submission" date="2021-08" db="EMBL/GenBank/DDBJ databases">
        <title>Flavobacterium sp. strain CC-SYL302.</title>
        <authorList>
            <person name="Lin S.-Y."/>
            <person name="Lee T.-H."/>
            <person name="Young C.-C."/>
        </authorList>
    </citation>
    <scope>NUCLEOTIDE SEQUENCE</scope>
    <source>
        <strain evidence="2">CC-SYL302</strain>
    </source>
</reference>
<feature type="signal peptide" evidence="1">
    <location>
        <begin position="1"/>
        <end position="23"/>
    </location>
</feature>
<name>A0ABY6LZV9_9FLAO</name>
<dbReference type="RefSeq" id="WP_264434036.1">
    <property type="nucleotide sequence ID" value="NZ_CP081495.1"/>
</dbReference>
<evidence type="ECO:0000313" key="3">
    <source>
        <dbReference type="Proteomes" id="UP001163328"/>
    </source>
</evidence>
<dbReference type="EMBL" id="CP081495">
    <property type="protein sequence ID" value="UYW01562.1"/>
    <property type="molecule type" value="Genomic_DNA"/>
</dbReference>
<evidence type="ECO:0000313" key="2">
    <source>
        <dbReference type="EMBL" id="UYW01562.1"/>
    </source>
</evidence>
<sequence>MKKLFLYSLPFALLAAVSSCVNNEEPKPKVVYKEKEVVTTEVKRDTTILKVSDLPVHMDGSKYLIFPIGDIRIYDDSKYASYGRSKINPAISYAISNYNRYEITGFFENLKFQHIDSTSFRTLTDKVLQIQTATYLNTIAAKSNKKILIYTITDADTNGDQKVNANDIKSLYISAADGTKFKKLSHDYQELIDWNIVEAANRLYFRSIEDINKNGVFDSLDKLHYYYVNLLDTAWQVHEYDAVQNLSAADFMELNKPKAETESAEEQE</sequence>
<dbReference type="PROSITE" id="PS00018">
    <property type="entry name" value="EF_HAND_1"/>
    <property type="match status" value="1"/>
</dbReference>
<proteinExistence type="predicted"/>
<dbReference type="PROSITE" id="PS51257">
    <property type="entry name" value="PROKAR_LIPOPROTEIN"/>
    <property type="match status" value="1"/>
</dbReference>
<feature type="chain" id="PRO_5047469766" description="EF-hand domain-containing protein" evidence="1">
    <location>
        <begin position="24"/>
        <end position="268"/>
    </location>
</feature>